<dbReference type="EMBL" id="JARKIE010000031">
    <property type="protein sequence ID" value="KAJ7697163.1"/>
    <property type="molecule type" value="Genomic_DNA"/>
</dbReference>
<dbReference type="Proteomes" id="UP001221757">
    <property type="component" value="Unassembled WGS sequence"/>
</dbReference>
<organism evidence="1 2">
    <name type="scientific">Mycena rosella</name>
    <name type="common">Pink bonnet</name>
    <name type="synonym">Agaricus rosellus</name>
    <dbReference type="NCBI Taxonomy" id="1033263"/>
    <lineage>
        <taxon>Eukaryota</taxon>
        <taxon>Fungi</taxon>
        <taxon>Dikarya</taxon>
        <taxon>Basidiomycota</taxon>
        <taxon>Agaricomycotina</taxon>
        <taxon>Agaricomycetes</taxon>
        <taxon>Agaricomycetidae</taxon>
        <taxon>Agaricales</taxon>
        <taxon>Marasmiineae</taxon>
        <taxon>Mycenaceae</taxon>
        <taxon>Mycena</taxon>
    </lineage>
</organism>
<reference evidence="1" key="1">
    <citation type="submission" date="2023-03" db="EMBL/GenBank/DDBJ databases">
        <title>Massive genome expansion in bonnet fungi (Mycena s.s.) driven by repeated elements and novel gene families across ecological guilds.</title>
        <authorList>
            <consortium name="Lawrence Berkeley National Laboratory"/>
            <person name="Harder C.B."/>
            <person name="Miyauchi S."/>
            <person name="Viragh M."/>
            <person name="Kuo A."/>
            <person name="Thoen E."/>
            <person name="Andreopoulos B."/>
            <person name="Lu D."/>
            <person name="Skrede I."/>
            <person name="Drula E."/>
            <person name="Henrissat B."/>
            <person name="Morin E."/>
            <person name="Kohler A."/>
            <person name="Barry K."/>
            <person name="LaButti K."/>
            <person name="Morin E."/>
            <person name="Salamov A."/>
            <person name="Lipzen A."/>
            <person name="Mereny Z."/>
            <person name="Hegedus B."/>
            <person name="Baldrian P."/>
            <person name="Stursova M."/>
            <person name="Weitz H."/>
            <person name="Taylor A."/>
            <person name="Grigoriev I.V."/>
            <person name="Nagy L.G."/>
            <person name="Martin F."/>
            <person name="Kauserud H."/>
        </authorList>
    </citation>
    <scope>NUCLEOTIDE SEQUENCE</scope>
    <source>
        <strain evidence="1">CBHHK067</strain>
    </source>
</reference>
<gene>
    <name evidence="1" type="ORF">B0H17DRAFT_1130476</name>
</gene>
<keyword evidence="2" id="KW-1185">Reference proteome</keyword>
<dbReference type="AlphaFoldDB" id="A0AAD7GJ47"/>
<accession>A0AAD7GJ47</accession>
<name>A0AAD7GJ47_MYCRO</name>
<comment type="caution">
    <text evidence="1">The sequence shown here is derived from an EMBL/GenBank/DDBJ whole genome shotgun (WGS) entry which is preliminary data.</text>
</comment>
<evidence type="ECO:0000313" key="2">
    <source>
        <dbReference type="Proteomes" id="UP001221757"/>
    </source>
</evidence>
<evidence type="ECO:0000313" key="1">
    <source>
        <dbReference type="EMBL" id="KAJ7697163.1"/>
    </source>
</evidence>
<sequence length="344" mass="38869">MVDQRGVRYAGLSEGAATRTTSRPTSLNYKLWRTNFNLDAPVKELTKDGIHASRTGDPRRIPYAIRPFFQGQNPGYNVEPSIQVHRSKAVSPEDLPGNLSIQLPEHSSKTAIPEKSDHVLRENAYTASTYSICSPAYDGDQYLKLHIETISVAPRVEWVHTSLRRIWRQFRPPGHSSIYWGRCFYRLEDPKFRGPARWLCGPAILAVNSRGPGCERLMYGCLAGYSPDPHDRVPKLGCHEGLCLRLRKSIHVLKHIYGGMAGRKHQQTLSRLNPDKSANPARRVATSVAWRAPSGGLRTEVKRGDGNFRDRQVTLKPSYPTRNFKAFYALPTIMDSMFRTFKAP</sequence>
<protein>
    <submittedName>
        <fullName evidence="1">Uncharacterized protein</fullName>
    </submittedName>
</protein>
<proteinExistence type="predicted"/>